<feature type="compositionally biased region" description="Basic and acidic residues" evidence="1">
    <location>
        <begin position="550"/>
        <end position="559"/>
    </location>
</feature>
<evidence type="ECO:0000313" key="3">
    <source>
        <dbReference type="RefSeq" id="XP_033456144.1"/>
    </source>
</evidence>
<reference evidence="3" key="1">
    <citation type="submission" date="2020-01" db="EMBL/GenBank/DDBJ databases">
        <authorList>
            <consortium name="DOE Joint Genome Institute"/>
            <person name="Haridas S."/>
            <person name="Albert R."/>
            <person name="Binder M."/>
            <person name="Bloem J."/>
            <person name="Labutti K."/>
            <person name="Salamov A."/>
            <person name="Andreopoulos B."/>
            <person name="Baker S.E."/>
            <person name="Barry K."/>
            <person name="Bills G."/>
            <person name="Bluhm B.H."/>
            <person name="Cannon C."/>
            <person name="Castanera R."/>
            <person name="Culley D.E."/>
            <person name="Daum C."/>
            <person name="Ezra D."/>
            <person name="Gonzalez J.B."/>
            <person name="Henrissat B."/>
            <person name="Kuo A."/>
            <person name="Liang C."/>
            <person name="Lipzen A."/>
            <person name="Lutzoni F."/>
            <person name="Magnuson J."/>
            <person name="Mondo S."/>
            <person name="Nolan M."/>
            <person name="Ohm R."/>
            <person name="Pangilinan J."/>
            <person name="Park H.-J."/>
            <person name="Ramirez L."/>
            <person name="Alfaro M."/>
            <person name="Sun H."/>
            <person name="Tritt A."/>
            <person name="Yoshinaga Y."/>
            <person name="Zwiers L.-H."/>
            <person name="Turgeon B.G."/>
            <person name="Goodwin S.B."/>
            <person name="Spatafora J.W."/>
            <person name="Crous P.W."/>
            <person name="Grigoriev I.V."/>
        </authorList>
    </citation>
    <scope>NUCLEOTIDE SEQUENCE</scope>
    <source>
        <strain evidence="3">CBS 342.82</strain>
    </source>
</reference>
<feature type="region of interest" description="Disordered" evidence="1">
    <location>
        <begin position="540"/>
        <end position="560"/>
    </location>
</feature>
<dbReference type="OrthoDB" id="10251048at2759"/>
<evidence type="ECO:0000313" key="2">
    <source>
        <dbReference type="Proteomes" id="UP000504637"/>
    </source>
</evidence>
<protein>
    <submittedName>
        <fullName evidence="3">Uncharacterized protein</fullName>
    </submittedName>
</protein>
<keyword evidence="2" id="KW-1185">Reference proteome</keyword>
<organism evidence="3">
    <name type="scientific">Dissoconium aciculare CBS 342.82</name>
    <dbReference type="NCBI Taxonomy" id="1314786"/>
    <lineage>
        <taxon>Eukaryota</taxon>
        <taxon>Fungi</taxon>
        <taxon>Dikarya</taxon>
        <taxon>Ascomycota</taxon>
        <taxon>Pezizomycotina</taxon>
        <taxon>Dothideomycetes</taxon>
        <taxon>Dothideomycetidae</taxon>
        <taxon>Mycosphaerellales</taxon>
        <taxon>Dissoconiaceae</taxon>
        <taxon>Dissoconium</taxon>
    </lineage>
</organism>
<feature type="compositionally biased region" description="Polar residues" evidence="1">
    <location>
        <begin position="162"/>
        <end position="190"/>
    </location>
</feature>
<feature type="region of interest" description="Disordered" evidence="1">
    <location>
        <begin position="1"/>
        <end position="87"/>
    </location>
</feature>
<feature type="region of interest" description="Disordered" evidence="1">
    <location>
        <begin position="111"/>
        <end position="207"/>
    </location>
</feature>
<name>A0A6J3LTZ8_9PEZI</name>
<sequence length="1056" mass="114618">MPRPRRRSRVHSTTIAKKLHQSRLPVGTPPLQQDGSRSPTRLSQRSDLSRDASISSDELEQGPDTTESTHDQFRQQPLDMADAATDSAASLASLAEARLQRQNERIRQAEAALVSAPMERQRSDSNSKVKMSRNPNLSIDTSSRLSGSQEADTKLPAPPDRSVNNDSQSQTQVTELSRSLSTASRVTSLSKQDDHNDAAGPQPDDGFQVYLSRRSRRTLSVNNTNPVAAPPKAATVEGHLAPQKILAVFGTPLPIPSFLASNLGRSSGQLQFIQHPNGDVSAHIWSGSRTQWENVGQFSNIRKRIEGQLATCRLKGETASQMRRQNSLAYFRAVARQKEAELLGGPFGTADIKALLPEPVSEVEASRDVSQHTDSSDWKALMQRSSREDPFAQFVPSQTKGVFGDLRSVGSPTTTRNNALHAIKSFADSLHPSDARSDGPAIAHIGASSHNLAPLFLRTNSVPPLVSLNAQTSRTDNALQNSQNITGREKWFASDNLPQNEDFRTTPGFFNLGLAPAKPTISKSSPAAAFFESLKLDSLGNEASHPTPFNDEKRSEPQHKPSVIMPDAKVRGALRGQLIRLEESAKGRSGGVTSLTKITPTEKPTGSQDTPAKTPFRTVLHDPYRSNATTSWDPAAEVFGSSAGFSVHRRMASPGSGFMLPKTLGAHRPDLINTRDGPAVAGEHAVNFSPAFAPSTATAPPLDLTAKVVNVHGYRDATFGGQRLHFNPHGQETYTQLPTQGSGYRRALPARTFDLRGISFPEDDNPRGVNPVHGLSSIWRTQAASSASADHTGIPFARHQLASVPSLEAKSSFITHDSSAVRSYDDRLRSWWEGDQKFQRQEDFYQRIKAAHRISSPSSMKKPIKMSPTDTGSPLPNRPSDQQAKSPDAPVSFNEPLTRILIPVFENLEAYAPPSAHAGADYWCPWKSTRPSNNHWTAASPFSPVDSSLQSYSTAPLPQQPATTPISYSAPLSPSSIHRVPEWAINRGPKGNESFWDIHEWGKPPARVGRDSRYSSTSGGGGFSTGSTGSGRSYVPPSSLPSPVFVRGVSRLGNGR</sequence>
<feature type="compositionally biased region" description="Basic residues" evidence="1">
    <location>
        <begin position="1"/>
        <end position="10"/>
    </location>
</feature>
<feature type="region of interest" description="Disordered" evidence="1">
    <location>
        <begin position="1006"/>
        <end position="1056"/>
    </location>
</feature>
<feature type="compositionally biased region" description="Polar residues" evidence="1">
    <location>
        <begin position="869"/>
        <end position="885"/>
    </location>
</feature>
<accession>A0A6J3LTZ8</accession>
<feature type="compositionally biased region" description="Low complexity" evidence="1">
    <location>
        <begin position="1025"/>
        <end position="1046"/>
    </location>
</feature>
<evidence type="ECO:0000256" key="1">
    <source>
        <dbReference type="SAM" id="MobiDB-lite"/>
    </source>
</evidence>
<proteinExistence type="predicted"/>
<feature type="region of interest" description="Disordered" evidence="1">
    <location>
        <begin position="852"/>
        <end position="892"/>
    </location>
</feature>
<dbReference type="GeneID" id="54365797"/>
<reference evidence="3" key="2">
    <citation type="submission" date="2020-04" db="EMBL/GenBank/DDBJ databases">
        <authorList>
            <consortium name="NCBI Genome Project"/>
        </authorList>
    </citation>
    <scope>NUCLEOTIDE SEQUENCE</scope>
    <source>
        <strain evidence="3">CBS 342.82</strain>
    </source>
</reference>
<dbReference type="Proteomes" id="UP000504637">
    <property type="component" value="Unplaced"/>
</dbReference>
<feature type="region of interest" description="Disordered" evidence="1">
    <location>
        <begin position="586"/>
        <end position="617"/>
    </location>
</feature>
<reference evidence="3" key="3">
    <citation type="submission" date="2025-08" db="UniProtKB">
        <authorList>
            <consortium name="RefSeq"/>
        </authorList>
    </citation>
    <scope>IDENTIFICATION</scope>
    <source>
        <strain evidence="3">CBS 342.82</strain>
    </source>
</reference>
<feature type="compositionally biased region" description="Polar residues" evidence="1">
    <location>
        <begin position="30"/>
        <end position="56"/>
    </location>
</feature>
<feature type="compositionally biased region" description="Polar residues" evidence="1">
    <location>
        <begin position="591"/>
        <end position="611"/>
    </location>
</feature>
<feature type="compositionally biased region" description="Low complexity" evidence="1">
    <location>
        <begin position="78"/>
        <end position="87"/>
    </location>
</feature>
<feature type="compositionally biased region" description="Low complexity" evidence="1">
    <location>
        <begin position="854"/>
        <end position="868"/>
    </location>
</feature>
<dbReference type="AlphaFoldDB" id="A0A6J3LTZ8"/>
<gene>
    <name evidence="3" type="ORF">K489DRAFT_413032</name>
</gene>
<feature type="compositionally biased region" description="Polar residues" evidence="1">
    <location>
        <begin position="128"/>
        <end position="150"/>
    </location>
</feature>
<dbReference type="RefSeq" id="XP_033456144.1">
    <property type="nucleotide sequence ID" value="XM_033607998.1"/>
</dbReference>